<dbReference type="RefSeq" id="WP_220248974.1">
    <property type="nucleotide sequence ID" value="NZ_JAICCF010000001.1"/>
</dbReference>
<dbReference type="EMBL" id="JAICCF010000001">
    <property type="protein sequence ID" value="MBW8683764.1"/>
    <property type="molecule type" value="Genomic_DNA"/>
</dbReference>
<gene>
    <name evidence="4" type="ORF">K1Y79_05415</name>
</gene>
<reference evidence="4 5" key="1">
    <citation type="submission" date="2021-08" db="EMBL/GenBank/DDBJ databases">
        <title>The genome sequence of Chitinophaga sp. B61.</title>
        <authorList>
            <person name="Zhang X."/>
        </authorList>
    </citation>
    <scope>NUCLEOTIDE SEQUENCE [LARGE SCALE GENOMIC DNA]</scope>
    <source>
        <strain evidence="4 5">B61</strain>
    </source>
</reference>
<proteinExistence type="predicted"/>
<keyword evidence="1" id="KW-0812">Transmembrane</keyword>
<dbReference type="PANTHER" id="PTHR30273">
    <property type="entry name" value="PERIPLASMIC SIGNAL SENSOR AND SIGMA FACTOR ACTIVATOR FECR-RELATED"/>
    <property type="match status" value="1"/>
</dbReference>
<protein>
    <submittedName>
        <fullName evidence="4">FecR domain-containing protein</fullName>
    </submittedName>
</protein>
<feature type="domain" description="FecR protein" evidence="2">
    <location>
        <begin position="181"/>
        <end position="276"/>
    </location>
</feature>
<keyword evidence="1" id="KW-1133">Transmembrane helix</keyword>
<feature type="domain" description="Protein FecR C-terminal" evidence="3">
    <location>
        <begin position="320"/>
        <end position="386"/>
    </location>
</feature>
<dbReference type="Gene3D" id="3.55.50.30">
    <property type="match status" value="1"/>
</dbReference>
<dbReference type="Gene3D" id="2.60.120.1440">
    <property type="match status" value="1"/>
</dbReference>
<accession>A0ABS7G7Z5</accession>
<dbReference type="InterPro" id="IPR006860">
    <property type="entry name" value="FecR"/>
</dbReference>
<dbReference type="InterPro" id="IPR032508">
    <property type="entry name" value="FecR_C"/>
</dbReference>
<evidence type="ECO:0000313" key="4">
    <source>
        <dbReference type="EMBL" id="MBW8683764.1"/>
    </source>
</evidence>
<dbReference type="InterPro" id="IPR012373">
    <property type="entry name" value="Ferrdict_sens_TM"/>
</dbReference>
<evidence type="ECO:0000259" key="2">
    <source>
        <dbReference type="Pfam" id="PF04773"/>
    </source>
</evidence>
<dbReference type="PANTHER" id="PTHR30273:SF2">
    <property type="entry name" value="PROTEIN FECR"/>
    <property type="match status" value="1"/>
</dbReference>
<dbReference type="Pfam" id="PF16344">
    <property type="entry name" value="FecR_C"/>
    <property type="match status" value="1"/>
</dbReference>
<evidence type="ECO:0000313" key="5">
    <source>
        <dbReference type="Proteomes" id="UP000812961"/>
    </source>
</evidence>
<keyword evidence="5" id="KW-1185">Reference proteome</keyword>
<sequence>MMHRDILKRFADGSVTPEEASQYREELARLSTDEIESLMDAYEDMLDAAPAYEPVDQRLLSDIQQRIAAWNRNDHKPVVKPLFRKIWIAAAAAAAIVLLLAGGIWWRETHSERAYVTNHFETIIPGHDGAILTLSDGSSVTLDSTSNGLIAEEGGSQATSGNGLLSYNVNTSNEHKLVYHTIRTANGRQFRLILPDGTKVWLNAGSSVTFPTIFPGNERRVQITGEVYLEVAANTQQPFYVTVNDTYVVNVLGTSFNVNAYSNDNLIRTTLVDGAVNVEVSGKIYPLKPSQQLSASMLSSTASTTEVEVNKIIAWKDGRFDFDGLQLRDALSQLERWYDIDVVYEGDVPDVVLYGKADRSISLETIIGALRGPDVNFRIEGRKLIVSSIR</sequence>
<feature type="transmembrane region" description="Helical" evidence="1">
    <location>
        <begin position="86"/>
        <end position="106"/>
    </location>
</feature>
<comment type="caution">
    <text evidence="4">The sequence shown here is derived from an EMBL/GenBank/DDBJ whole genome shotgun (WGS) entry which is preliminary data.</text>
</comment>
<name>A0ABS7G7Z5_9BACT</name>
<evidence type="ECO:0000256" key="1">
    <source>
        <dbReference type="SAM" id="Phobius"/>
    </source>
</evidence>
<organism evidence="4 5">
    <name type="scientific">Chitinophaga rhizophila</name>
    <dbReference type="NCBI Taxonomy" id="2866212"/>
    <lineage>
        <taxon>Bacteria</taxon>
        <taxon>Pseudomonadati</taxon>
        <taxon>Bacteroidota</taxon>
        <taxon>Chitinophagia</taxon>
        <taxon>Chitinophagales</taxon>
        <taxon>Chitinophagaceae</taxon>
        <taxon>Chitinophaga</taxon>
    </lineage>
</organism>
<dbReference type="Pfam" id="PF04773">
    <property type="entry name" value="FecR"/>
    <property type="match status" value="1"/>
</dbReference>
<keyword evidence="1" id="KW-0472">Membrane</keyword>
<dbReference type="Proteomes" id="UP000812961">
    <property type="component" value="Unassembled WGS sequence"/>
</dbReference>
<evidence type="ECO:0000259" key="3">
    <source>
        <dbReference type="Pfam" id="PF16344"/>
    </source>
</evidence>